<feature type="signal peptide" evidence="1">
    <location>
        <begin position="1"/>
        <end position="21"/>
    </location>
</feature>
<dbReference type="EMBL" id="KZ805503">
    <property type="protein sequence ID" value="PVH95219.1"/>
    <property type="molecule type" value="Genomic_DNA"/>
</dbReference>
<evidence type="ECO:0000256" key="1">
    <source>
        <dbReference type="SAM" id="SignalP"/>
    </source>
</evidence>
<feature type="chain" id="PRO_5015989805" evidence="1">
    <location>
        <begin position="22"/>
        <end position="248"/>
    </location>
</feature>
<evidence type="ECO:0000313" key="3">
    <source>
        <dbReference type="Proteomes" id="UP000244855"/>
    </source>
</evidence>
<keyword evidence="3" id="KW-1185">Reference proteome</keyword>
<accession>A0A2V1DDD3</accession>
<reference evidence="2 3" key="1">
    <citation type="journal article" date="2018" name="Sci. Rep.">
        <title>Comparative genomics provides insights into the lifestyle and reveals functional heterogeneity of dark septate endophytic fungi.</title>
        <authorList>
            <person name="Knapp D.G."/>
            <person name="Nemeth J.B."/>
            <person name="Barry K."/>
            <person name="Hainaut M."/>
            <person name="Henrissat B."/>
            <person name="Johnson J."/>
            <person name="Kuo A."/>
            <person name="Lim J.H.P."/>
            <person name="Lipzen A."/>
            <person name="Nolan M."/>
            <person name="Ohm R.A."/>
            <person name="Tamas L."/>
            <person name="Grigoriev I.V."/>
            <person name="Spatafora J.W."/>
            <person name="Nagy L.G."/>
            <person name="Kovacs G.M."/>
        </authorList>
    </citation>
    <scope>NUCLEOTIDE SEQUENCE [LARGE SCALE GENOMIC DNA]</scope>
    <source>
        <strain evidence="2 3">DSE2036</strain>
    </source>
</reference>
<dbReference type="OrthoDB" id="4821403at2759"/>
<keyword evidence="1" id="KW-0732">Signal</keyword>
<organism evidence="2 3">
    <name type="scientific">Periconia macrospinosa</name>
    <dbReference type="NCBI Taxonomy" id="97972"/>
    <lineage>
        <taxon>Eukaryota</taxon>
        <taxon>Fungi</taxon>
        <taxon>Dikarya</taxon>
        <taxon>Ascomycota</taxon>
        <taxon>Pezizomycotina</taxon>
        <taxon>Dothideomycetes</taxon>
        <taxon>Pleosporomycetidae</taxon>
        <taxon>Pleosporales</taxon>
        <taxon>Massarineae</taxon>
        <taxon>Periconiaceae</taxon>
        <taxon>Periconia</taxon>
    </lineage>
</organism>
<dbReference type="Proteomes" id="UP000244855">
    <property type="component" value="Unassembled WGS sequence"/>
</dbReference>
<name>A0A2V1DDD3_9PLEO</name>
<proteinExistence type="predicted"/>
<evidence type="ECO:0000313" key="2">
    <source>
        <dbReference type="EMBL" id="PVH95219.1"/>
    </source>
</evidence>
<gene>
    <name evidence="2" type="ORF">DM02DRAFT_660318</name>
</gene>
<protein>
    <submittedName>
        <fullName evidence="2">Uncharacterized protein</fullName>
    </submittedName>
</protein>
<sequence length="248" mass="27177">MLSFSKLFCFLSMFFVALTVAAPIDKLVAPICGVDGVSVRLPLSRFSNNDYKGRPWVAPPRGFYLQPWNMIYATHAANLALRNFQYDPSPVRADKPDGDINDMSSFQVPGSDQVFTSYGVDTRLNIHGDHLQYSGTGILKGAFSTYSLLAWGCDENNVPYYVNYATETELTKTPAGIDIMSIIDTGLDDKTFGRIQAELKNLGDPEITAMAANLTKTVQDGARRGLPRVTTCDAACKSNVNLKDIIGL</sequence>
<dbReference type="AlphaFoldDB" id="A0A2V1DDD3"/>